<accession>A0A1G9ZLQ3</accession>
<sequence length="69" mass="7841">MPNQPNLERKRIALRFDSEKDYNRLVAVVDALNRKNSGTKNTAQSVMLKAVMDKVKECERELGIIPPSL</sequence>
<evidence type="ECO:0000313" key="2">
    <source>
        <dbReference type="Proteomes" id="UP000214880"/>
    </source>
</evidence>
<gene>
    <name evidence="1" type="ORF">SAMN04488502_1153</name>
</gene>
<protein>
    <submittedName>
        <fullName evidence="1">Uncharacterized protein</fullName>
    </submittedName>
</protein>
<dbReference type="AlphaFoldDB" id="A0A1G9ZLQ3"/>
<proteinExistence type="predicted"/>
<dbReference type="RefSeq" id="WP_092074923.1">
    <property type="nucleotide sequence ID" value="NZ_FNHB01000015.1"/>
</dbReference>
<evidence type="ECO:0000313" key="1">
    <source>
        <dbReference type="EMBL" id="SDN22170.1"/>
    </source>
</evidence>
<dbReference type="Proteomes" id="UP000214880">
    <property type="component" value="Unassembled WGS sequence"/>
</dbReference>
<organism evidence="1 2">
    <name type="scientific">Dendrosporobacter quercicolus</name>
    <dbReference type="NCBI Taxonomy" id="146817"/>
    <lineage>
        <taxon>Bacteria</taxon>
        <taxon>Bacillati</taxon>
        <taxon>Bacillota</taxon>
        <taxon>Negativicutes</taxon>
        <taxon>Selenomonadales</taxon>
        <taxon>Sporomusaceae</taxon>
        <taxon>Dendrosporobacter</taxon>
    </lineage>
</organism>
<keyword evidence="2" id="KW-1185">Reference proteome</keyword>
<reference evidence="1 2" key="1">
    <citation type="submission" date="2016-10" db="EMBL/GenBank/DDBJ databases">
        <authorList>
            <person name="de Groot N.N."/>
        </authorList>
    </citation>
    <scope>NUCLEOTIDE SEQUENCE [LARGE SCALE GENOMIC DNA]</scope>
    <source>
        <strain evidence="1 2">DSM 1736</strain>
    </source>
</reference>
<name>A0A1G9ZLQ3_9FIRM</name>
<dbReference type="EMBL" id="FNHB01000015">
    <property type="protein sequence ID" value="SDN22170.1"/>
    <property type="molecule type" value="Genomic_DNA"/>
</dbReference>
<dbReference type="STRING" id="146817.SAMN04488502_1153"/>